<dbReference type="EMBL" id="JACDXX010000011">
    <property type="protein sequence ID" value="MCB5410874.1"/>
    <property type="molecule type" value="Genomic_DNA"/>
</dbReference>
<organism evidence="1 2">
    <name type="scientific">Pseudogemmobacter faecipullorum</name>
    <dbReference type="NCBI Taxonomy" id="2755041"/>
    <lineage>
        <taxon>Bacteria</taxon>
        <taxon>Pseudomonadati</taxon>
        <taxon>Pseudomonadota</taxon>
        <taxon>Alphaproteobacteria</taxon>
        <taxon>Rhodobacterales</taxon>
        <taxon>Paracoccaceae</taxon>
        <taxon>Pseudogemmobacter</taxon>
    </lineage>
</organism>
<evidence type="ECO:0000313" key="1">
    <source>
        <dbReference type="EMBL" id="MCB5410874.1"/>
    </source>
</evidence>
<dbReference type="Gene3D" id="1.10.287.1700">
    <property type="match status" value="1"/>
</dbReference>
<keyword evidence="2" id="KW-1185">Reference proteome</keyword>
<dbReference type="InterPro" id="IPR053716">
    <property type="entry name" value="Flag_assembly_chemotaxis_eff"/>
</dbReference>
<proteinExistence type="predicted"/>
<evidence type="ECO:0000313" key="2">
    <source>
        <dbReference type="Proteomes" id="UP001198571"/>
    </source>
</evidence>
<dbReference type="Proteomes" id="UP001198571">
    <property type="component" value="Unassembled WGS sequence"/>
</dbReference>
<sequence length="139" mass="15656">MTPRLKALSTLQQIESRALQSLSRALSEAQGARAASEARIQALGERAAREARVSSPEALPYLGRFMATLRREQGREQATCQQLSGKIDGLRDQVMQHYTAGRSWEMLSERLQEEIATERARRAEAQLEDMTSARFRHQG</sequence>
<gene>
    <name evidence="1" type="ORF">H0485_12800</name>
</gene>
<protein>
    <recommendedName>
        <fullName evidence="3">Flagellar FliJ protein</fullName>
    </recommendedName>
</protein>
<dbReference type="RefSeq" id="WP_226936155.1">
    <property type="nucleotide sequence ID" value="NZ_JACDXX010000011.1"/>
</dbReference>
<evidence type="ECO:0008006" key="3">
    <source>
        <dbReference type="Google" id="ProtNLM"/>
    </source>
</evidence>
<comment type="caution">
    <text evidence="1">The sequence shown here is derived from an EMBL/GenBank/DDBJ whole genome shotgun (WGS) entry which is preliminary data.</text>
</comment>
<reference evidence="1 2" key="1">
    <citation type="submission" date="2020-07" db="EMBL/GenBank/DDBJ databases">
        <title>Pseudogemmobacter sp. nov., isolated from poultry manure in Taiwan.</title>
        <authorList>
            <person name="Lin S.-Y."/>
            <person name="Tang Y.-S."/>
            <person name="Young C.-C."/>
        </authorList>
    </citation>
    <scope>NUCLEOTIDE SEQUENCE [LARGE SCALE GENOMIC DNA]</scope>
    <source>
        <strain evidence="1 2">CC-YST710</strain>
    </source>
</reference>
<name>A0ABS8CNC6_9RHOB</name>
<accession>A0ABS8CNC6</accession>